<dbReference type="EMBL" id="BMAT01007323">
    <property type="protein sequence ID" value="GFR62128.1"/>
    <property type="molecule type" value="Genomic_DNA"/>
</dbReference>
<feature type="domain" description="HemN C-terminal" evidence="1">
    <location>
        <begin position="168"/>
        <end position="234"/>
    </location>
</feature>
<gene>
    <name evidence="2" type="ORF">ElyMa_003574800</name>
</gene>
<organism evidence="2 3">
    <name type="scientific">Elysia marginata</name>
    <dbReference type="NCBI Taxonomy" id="1093978"/>
    <lineage>
        <taxon>Eukaryota</taxon>
        <taxon>Metazoa</taxon>
        <taxon>Spiralia</taxon>
        <taxon>Lophotrochozoa</taxon>
        <taxon>Mollusca</taxon>
        <taxon>Gastropoda</taxon>
        <taxon>Heterobranchia</taxon>
        <taxon>Euthyneura</taxon>
        <taxon>Panpulmonata</taxon>
        <taxon>Sacoglossa</taxon>
        <taxon>Placobranchoidea</taxon>
        <taxon>Plakobranchidae</taxon>
        <taxon>Elysia</taxon>
    </lineage>
</organism>
<reference evidence="2 3" key="1">
    <citation type="journal article" date="2021" name="Elife">
        <title>Chloroplast acquisition without the gene transfer in kleptoplastic sea slugs, Plakobranchus ocellatus.</title>
        <authorList>
            <person name="Maeda T."/>
            <person name="Takahashi S."/>
            <person name="Yoshida T."/>
            <person name="Shimamura S."/>
            <person name="Takaki Y."/>
            <person name="Nagai Y."/>
            <person name="Toyoda A."/>
            <person name="Suzuki Y."/>
            <person name="Arimoto A."/>
            <person name="Ishii H."/>
            <person name="Satoh N."/>
            <person name="Nishiyama T."/>
            <person name="Hasebe M."/>
            <person name="Maruyama T."/>
            <person name="Minagawa J."/>
            <person name="Obokata J."/>
            <person name="Shigenobu S."/>
        </authorList>
    </citation>
    <scope>NUCLEOTIDE SEQUENCE [LARGE SCALE GENOMIC DNA]</scope>
</reference>
<sequence length="259" mass="29281">MESCLETASTLFPGKVSLDLIFGWPGQTMDMWVEELKQILHVCDKHLSLYQLTVEKGTQLYTQVKSGELHVASPDLSEDMYLHAVQFLERNGFERYEISNFAKEEQYCIHNISYWNGGEYIGVGPGAHGRFMPVGKSEREARVQTLSPDAWMKEVEMRGHGTRSVLSLSPHERLEELLVVGLRTKWGIPHQTWSELQPQLSLTSLTQSPVLQQYFESGLLELRSRGLRASKKGMNVIDTIIVSLLDVLNEGQGSRTSVT</sequence>
<protein>
    <submittedName>
        <fullName evidence="2">Radical S-adenosyl methionine domain-containing protein 1, mitochondrial</fullName>
    </submittedName>
</protein>
<dbReference type="AlphaFoldDB" id="A0AAV4EM67"/>
<proteinExistence type="predicted"/>
<dbReference type="InterPro" id="IPR010723">
    <property type="entry name" value="HemN_C"/>
</dbReference>
<dbReference type="PANTHER" id="PTHR13932:SF5">
    <property type="entry name" value="RADICAL S-ADENOSYL METHIONINE DOMAIN-CONTAINING PROTEIN 1, MITOCHONDRIAL"/>
    <property type="match status" value="1"/>
</dbReference>
<dbReference type="SUPFAM" id="SSF102114">
    <property type="entry name" value="Radical SAM enzymes"/>
    <property type="match status" value="1"/>
</dbReference>
<dbReference type="PANTHER" id="PTHR13932">
    <property type="entry name" value="COPROPORPHYRINIGEN III OXIDASE"/>
    <property type="match status" value="1"/>
</dbReference>
<dbReference type="Proteomes" id="UP000762676">
    <property type="component" value="Unassembled WGS sequence"/>
</dbReference>
<evidence type="ECO:0000313" key="3">
    <source>
        <dbReference type="Proteomes" id="UP000762676"/>
    </source>
</evidence>
<dbReference type="GO" id="GO:0005739">
    <property type="term" value="C:mitochondrion"/>
    <property type="evidence" value="ECO:0007669"/>
    <property type="project" value="TreeGrafter"/>
</dbReference>
<comment type="caution">
    <text evidence="2">The sequence shown here is derived from an EMBL/GenBank/DDBJ whole genome shotgun (WGS) entry which is preliminary data.</text>
</comment>
<dbReference type="InterPro" id="IPR034505">
    <property type="entry name" value="Coproporphyrinogen-III_oxidase"/>
</dbReference>
<dbReference type="InterPro" id="IPR058240">
    <property type="entry name" value="rSAM_sf"/>
</dbReference>
<keyword evidence="3" id="KW-1185">Reference proteome</keyword>
<accession>A0AAV4EM67</accession>
<dbReference type="Pfam" id="PF06969">
    <property type="entry name" value="HemN_C"/>
    <property type="match status" value="1"/>
</dbReference>
<evidence type="ECO:0000313" key="2">
    <source>
        <dbReference type="EMBL" id="GFR62128.1"/>
    </source>
</evidence>
<name>A0AAV4EM67_9GAST</name>
<dbReference type="GO" id="GO:0051539">
    <property type="term" value="F:4 iron, 4 sulfur cluster binding"/>
    <property type="evidence" value="ECO:0007669"/>
    <property type="project" value="TreeGrafter"/>
</dbReference>
<dbReference type="GO" id="GO:0006779">
    <property type="term" value="P:porphyrin-containing compound biosynthetic process"/>
    <property type="evidence" value="ECO:0007669"/>
    <property type="project" value="TreeGrafter"/>
</dbReference>
<evidence type="ECO:0000259" key="1">
    <source>
        <dbReference type="Pfam" id="PF06969"/>
    </source>
</evidence>